<organism evidence="1 2">
    <name type="scientific">Geodia barretti</name>
    <name type="common">Barrett's horny sponge</name>
    <dbReference type="NCBI Taxonomy" id="519541"/>
    <lineage>
        <taxon>Eukaryota</taxon>
        <taxon>Metazoa</taxon>
        <taxon>Porifera</taxon>
        <taxon>Demospongiae</taxon>
        <taxon>Heteroscleromorpha</taxon>
        <taxon>Tetractinellida</taxon>
        <taxon>Astrophorina</taxon>
        <taxon>Geodiidae</taxon>
        <taxon>Geodia</taxon>
    </lineage>
</organism>
<accession>A0AA35TRV3</accession>
<dbReference type="AlphaFoldDB" id="A0AA35TRV3"/>
<name>A0AA35TRV3_GEOBA</name>
<dbReference type="EMBL" id="CASHTH010004080">
    <property type="protein sequence ID" value="CAI8053250.1"/>
    <property type="molecule type" value="Genomic_DNA"/>
</dbReference>
<comment type="caution">
    <text evidence="1">The sequence shown here is derived from an EMBL/GenBank/DDBJ whole genome shotgun (WGS) entry which is preliminary data.</text>
</comment>
<gene>
    <name evidence="1" type="ORF">GBAR_LOCUS29123</name>
</gene>
<reference evidence="1" key="1">
    <citation type="submission" date="2023-03" db="EMBL/GenBank/DDBJ databases">
        <authorList>
            <person name="Steffen K."/>
            <person name="Cardenas P."/>
        </authorList>
    </citation>
    <scope>NUCLEOTIDE SEQUENCE</scope>
</reference>
<sequence length="47" mass="5486">MVCGYFVKTTVIYCQFEVTKSAGPKLMLLCSFAKHHIESFWLTNRKQ</sequence>
<protein>
    <submittedName>
        <fullName evidence="1">Uncharacterized protein</fullName>
    </submittedName>
</protein>
<keyword evidence="2" id="KW-1185">Reference proteome</keyword>
<evidence type="ECO:0000313" key="2">
    <source>
        <dbReference type="Proteomes" id="UP001174909"/>
    </source>
</evidence>
<proteinExistence type="predicted"/>
<dbReference type="Proteomes" id="UP001174909">
    <property type="component" value="Unassembled WGS sequence"/>
</dbReference>
<evidence type="ECO:0000313" key="1">
    <source>
        <dbReference type="EMBL" id="CAI8053250.1"/>
    </source>
</evidence>